<dbReference type="GO" id="GO:0006629">
    <property type="term" value="P:lipid metabolic process"/>
    <property type="evidence" value="ECO:0007669"/>
    <property type="project" value="InterPro"/>
</dbReference>
<dbReference type="PANTHER" id="PTHR23344">
    <property type="entry name" value="GLYCEROPHOSPHORYL DIESTER PHOSPHODIESTERASE"/>
    <property type="match status" value="1"/>
</dbReference>
<keyword evidence="6" id="KW-1185">Reference proteome</keyword>
<dbReference type="PANTHER" id="PTHR23344:SF13">
    <property type="entry name" value="GLYCEROPHOSPHODIESTER PHOSPHODIESTERASE DOMAIN-CONTAINING PROTEIN 4"/>
    <property type="match status" value="1"/>
</dbReference>
<comment type="caution">
    <text evidence="5">The sequence shown here is derived from an EMBL/GenBank/DDBJ whole genome shotgun (WGS) entry which is preliminary data.</text>
</comment>
<name>A0A7J5YCE5_DISMA</name>
<reference evidence="5 6" key="1">
    <citation type="submission" date="2020-03" db="EMBL/GenBank/DDBJ databases">
        <title>Dissostichus mawsoni Genome sequencing and assembly.</title>
        <authorList>
            <person name="Park H."/>
        </authorList>
    </citation>
    <scope>NUCLEOTIDE SEQUENCE [LARGE SCALE GENOMIC DNA]</scope>
    <source>
        <strain evidence="5">DM0001</strain>
        <tissue evidence="5">Muscle</tissue>
    </source>
</reference>
<keyword evidence="3" id="KW-0472">Membrane</keyword>
<keyword evidence="3" id="KW-1133">Transmembrane helix</keyword>
<gene>
    <name evidence="5" type="ORF">F7725_020160</name>
</gene>
<dbReference type="GO" id="GO:0008889">
    <property type="term" value="F:glycerophosphodiester phosphodiesterase activity"/>
    <property type="evidence" value="ECO:0007669"/>
    <property type="project" value="TreeGrafter"/>
</dbReference>
<accession>A0A7J5YCE5</accession>
<organism evidence="5 6">
    <name type="scientific">Dissostichus mawsoni</name>
    <name type="common">Antarctic cod</name>
    <dbReference type="NCBI Taxonomy" id="36200"/>
    <lineage>
        <taxon>Eukaryota</taxon>
        <taxon>Metazoa</taxon>
        <taxon>Chordata</taxon>
        <taxon>Craniata</taxon>
        <taxon>Vertebrata</taxon>
        <taxon>Euteleostomi</taxon>
        <taxon>Actinopterygii</taxon>
        <taxon>Neopterygii</taxon>
        <taxon>Teleostei</taxon>
        <taxon>Neoteleostei</taxon>
        <taxon>Acanthomorphata</taxon>
        <taxon>Eupercaria</taxon>
        <taxon>Perciformes</taxon>
        <taxon>Notothenioidei</taxon>
        <taxon>Nototheniidae</taxon>
        <taxon>Dissostichus</taxon>
    </lineage>
</organism>
<evidence type="ECO:0000313" key="5">
    <source>
        <dbReference type="EMBL" id="KAF3847132.1"/>
    </source>
</evidence>
<evidence type="ECO:0000256" key="3">
    <source>
        <dbReference type="SAM" id="Phobius"/>
    </source>
</evidence>
<keyword evidence="1" id="KW-0378">Hydrolase</keyword>
<evidence type="ECO:0000256" key="2">
    <source>
        <dbReference type="SAM" id="MobiDB-lite"/>
    </source>
</evidence>
<sequence>MSQQQFSKYQSVNVSTNLYVISQPWLYTLAWCSGAQSVTTNSIHILSSINKPLFLMTQEEYSLMWILTDAVSALLIIAVFIFHWWRERGLPWSGSRQTHENGAYSKFRTELSDVWSISSVSVRPDLRSAPSSPSNPHLPTITEE</sequence>
<keyword evidence="3" id="KW-0812">Transmembrane</keyword>
<feature type="domain" description="GP-PDE" evidence="4">
    <location>
        <begin position="1"/>
        <end position="50"/>
    </location>
</feature>
<evidence type="ECO:0000256" key="1">
    <source>
        <dbReference type="ARBA" id="ARBA00022801"/>
    </source>
</evidence>
<dbReference type="AlphaFoldDB" id="A0A7J5YCE5"/>
<protein>
    <recommendedName>
        <fullName evidence="4">GP-PDE domain-containing protein</fullName>
    </recommendedName>
</protein>
<evidence type="ECO:0000259" key="4">
    <source>
        <dbReference type="PROSITE" id="PS51704"/>
    </source>
</evidence>
<proteinExistence type="predicted"/>
<dbReference type="OrthoDB" id="1058301at2759"/>
<dbReference type="InterPro" id="IPR030395">
    <property type="entry name" value="GP_PDE_dom"/>
</dbReference>
<feature type="transmembrane region" description="Helical" evidence="3">
    <location>
        <begin position="63"/>
        <end position="85"/>
    </location>
</feature>
<dbReference type="PROSITE" id="PS51704">
    <property type="entry name" value="GP_PDE"/>
    <property type="match status" value="1"/>
</dbReference>
<dbReference type="Proteomes" id="UP000518266">
    <property type="component" value="Unassembled WGS sequence"/>
</dbReference>
<dbReference type="GO" id="GO:0016020">
    <property type="term" value="C:membrane"/>
    <property type="evidence" value="ECO:0007669"/>
    <property type="project" value="TreeGrafter"/>
</dbReference>
<feature type="region of interest" description="Disordered" evidence="2">
    <location>
        <begin position="124"/>
        <end position="144"/>
    </location>
</feature>
<dbReference type="EMBL" id="JAAKFY010000013">
    <property type="protein sequence ID" value="KAF3847132.1"/>
    <property type="molecule type" value="Genomic_DNA"/>
</dbReference>
<evidence type="ECO:0000313" key="6">
    <source>
        <dbReference type="Proteomes" id="UP000518266"/>
    </source>
</evidence>